<keyword evidence="1" id="KW-0472">Membrane</keyword>
<evidence type="ECO:0000313" key="3">
    <source>
        <dbReference type="Proteomes" id="UP000191154"/>
    </source>
</evidence>
<evidence type="ECO:0000256" key="1">
    <source>
        <dbReference type="SAM" id="Phobius"/>
    </source>
</evidence>
<sequence>MDAKLRESLKIVNTKLSSLLKINDKKLNIFLEVIYYIGLIGLIGAIFVYLMFYNFVSIKPLVSMLLFSIVAYCCVLGICRELIKINSTLISKAPFVIENVKRMQKIAVYLFIISAYVFIKDWLKFKAHIFAYNFDKTGLNTDAEGLILVLVGLFVLILAKIFETAIKIKDENDLTI</sequence>
<protein>
    <recommendedName>
        <fullName evidence="4">DUF2975 domain-containing protein</fullName>
    </recommendedName>
</protein>
<comment type="caution">
    <text evidence="2">The sequence shown here is derived from an EMBL/GenBank/DDBJ whole genome shotgun (WGS) entry which is preliminary data.</text>
</comment>
<gene>
    <name evidence="2" type="ORF">CLOSAC_02820</name>
</gene>
<feature type="transmembrane region" description="Helical" evidence="1">
    <location>
        <begin position="61"/>
        <end position="83"/>
    </location>
</feature>
<dbReference type="AlphaFoldDB" id="A0A1S8NIB5"/>
<dbReference type="Proteomes" id="UP000191154">
    <property type="component" value="Unassembled WGS sequence"/>
</dbReference>
<reference evidence="2 3" key="1">
    <citation type="submission" date="2016-05" db="EMBL/GenBank/DDBJ databases">
        <title>Microbial solvent formation.</title>
        <authorList>
            <person name="Poehlein A."/>
            <person name="Montoya Solano J.D."/>
            <person name="Flitsch S."/>
            <person name="Krabben P."/>
            <person name="Duerre P."/>
            <person name="Daniel R."/>
        </authorList>
    </citation>
    <scope>NUCLEOTIDE SEQUENCE [LARGE SCALE GENOMIC DNA]</scope>
    <source>
        <strain evidence="2 3">L1-8</strain>
    </source>
</reference>
<evidence type="ECO:0008006" key="4">
    <source>
        <dbReference type="Google" id="ProtNLM"/>
    </source>
</evidence>
<feature type="transmembrane region" description="Helical" evidence="1">
    <location>
        <begin position="143"/>
        <end position="162"/>
    </location>
</feature>
<feature type="transmembrane region" description="Helical" evidence="1">
    <location>
        <begin position="106"/>
        <end position="123"/>
    </location>
</feature>
<dbReference type="Pfam" id="PF11188">
    <property type="entry name" value="DUF2975"/>
    <property type="match status" value="1"/>
</dbReference>
<proteinExistence type="predicted"/>
<dbReference type="EMBL" id="LZYZ01000001">
    <property type="protein sequence ID" value="OOM16011.1"/>
    <property type="molecule type" value="Genomic_DNA"/>
</dbReference>
<keyword evidence="1" id="KW-0812">Transmembrane</keyword>
<feature type="transmembrane region" description="Helical" evidence="1">
    <location>
        <begin position="33"/>
        <end position="55"/>
    </location>
</feature>
<dbReference type="RefSeq" id="WP_077863769.1">
    <property type="nucleotide sequence ID" value="NZ_LZYZ01000001.1"/>
</dbReference>
<evidence type="ECO:0000313" key="2">
    <source>
        <dbReference type="EMBL" id="OOM16011.1"/>
    </source>
</evidence>
<name>A0A1S8NIB5_CLOSA</name>
<dbReference type="InterPro" id="IPR021354">
    <property type="entry name" value="DUF2975"/>
</dbReference>
<accession>A0A1S8NIB5</accession>
<organism evidence="2 3">
    <name type="scientific">Clostridium saccharobutylicum</name>
    <dbReference type="NCBI Taxonomy" id="169679"/>
    <lineage>
        <taxon>Bacteria</taxon>
        <taxon>Bacillati</taxon>
        <taxon>Bacillota</taxon>
        <taxon>Clostridia</taxon>
        <taxon>Eubacteriales</taxon>
        <taxon>Clostridiaceae</taxon>
        <taxon>Clostridium</taxon>
    </lineage>
</organism>
<dbReference type="STRING" id="169679.CSACC_36750"/>
<keyword evidence="1" id="KW-1133">Transmembrane helix</keyword>